<dbReference type="AlphaFoldDB" id="A0A2J0KQ34"/>
<reference evidence="1 2" key="1">
    <citation type="submission" date="2017-09" db="EMBL/GenBank/DDBJ databases">
        <title>Depth-based differentiation of microbial function through sediment-hosted aquifers and enrichment of novel symbionts in the deep terrestrial subsurface.</title>
        <authorList>
            <person name="Probst A.J."/>
            <person name="Ladd B."/>
            <person name="Jarett J.K."/>
            <person name="Geller-Mcgrath D.E."/>
            <person name="Sieber C.M."/>
            <person name="Emerson J.B."/>
            <person name="Anantharaman K."/>
            <person name="Thomas B.C."/>
            <person name="Malmstrom R."/>
            <person name="Stieglmeier M."/>
            <person name="Klingl A."/>
            <person name="Woyke T."/>
            <person name="Ryan C.M."/>
            <person name="Banfield J.F."/>
        </authorList>
    </citation>
    <scope>NUCLEOTIDE SEQUENCE [LARGE SCALE GENOMIC DNA]</scope>
    <source>
        <strain evidence="1">CG07_land_8_20_14_0_80_42_15</strain>
    </source>
</reference>
<name>A0A2J0KQ34_9BACT</name>
<comment type="caution">
    <text evidence="1">The sequence shown here is derived from an EMBL/GenBank/DDBJ whole genome shotgun (WGS) entry which is preliminary data.</text>
</comment>
<proteinExistence type="predicted"/>
<protein>
    <submittedName>
        <fullName evidence="1">Uncharacterized protein</fullName>
    </submittedName>
</protein>
<dbReference type="EMBL" id="PEWV01000080">
    <property type="protein sequence ID" value="PIU40771.1"/>
    <property type="molecule type" value="Genomic_DNA"/>
</dbReference>
<evidence type="ECO:0000313" key="2">
    <source>
        <dbReference type="Proteomes" id="UP000230052"/>
    </source>
</evidence>
<organism evidence="1 2">
    <name type="scientific">Candidatus Aquitaenariimonas noxiae</name>
    <dbReference type="NCBI Taxonomy" id="1974741"/>
    <lineage>
        <taxon>Bacteria</taxon>
        <taxon>Pseudomonadati</taxon>
        <taxon>Candidatus Omnitrophota</taxon>
        <taxon>Candidatus Aquitaenariimonas</taxon>
    </lineage>
</organism>
<evidence type="ECO:0000313" key="1">
    <source>
        <dbReference type="EMBL" id="PIU40771.1"/>
    </source>
</evidence>
<dbReference type="Proteomes" id="UP000230052">
    <property type="component" value="Unassembled WGS sequence"/>
</dbReference>
<sequence>MDEFYKDQKARLIAMVSREEMDFIDRIGKDALYSTGRKLTRAEVVSAILDAIASLPITGKGIRSEEEFREYILKAIESARTR</sequence>
<accession>A0A2J0KQ34</accession>
<gene>
    <name evidence="1" type="ORF">COS99_08905</name>
</gene>